<evidence type="ECO:0000313" key="16">
    <source>
        <dbReference type="Ensembl" id="ENSABRP00000023864.1"/>
    </source>
</evidence>
<evidence type="ECO:0000256" key="10">
    <source>
        <dbReference type="ARBA" id="ARBA00023242"/>
    </source>
</evidence>
<dbReference type="GeneTree" id="ENSGT00730000111210"/>
<evidence type="ECO:0000256" key="13">
    <source>
        <dbReference type="ARBA" id="ARBA00046114"/>
    </source>
</evidence>
<name>A0A8B9CTM7_9AVES</name>
<sequence>AELARLKHEKLKDEKMRQQVRENSLELRELEKKLKSAYMNKERAAQIAEKEAIQYEKMKRDAEIAQKMKEEYERVAKEESSAELRRNKEKIMYQQELEKQLEEQDRKRQDAYKEFLKEKLMIDEIVRKIYEEDQMLFEKMRATQMHIDEFKKEQAIWRQRKQEEMEEENKKIMEFASRQQQREEERMAKVRDMEEKKHRLQAMIAQNLQREQRKREELEQIRQELYLEEQAETERKKEMAEIEKKIRQRLDLKQTYEEQFALKKIARQAMQEEEEAFRQQMLAKFAEDDRIEQMNAQKRRTKQLEHKRAVEKLIEDRRRQFIADKVREMFSFAVGLSQNILIREYFLYPVTKELQRNDDIKLLGEEFRLAFQKRRENAFSEEG</sequence>
<dbReference type="GO" id="GO:0005829">
    <property type="term" value="C:cytosol"/>
    <property type="evidence" value="ECO:0007669"/>
    <property type="project" value="Ensembl"/>
</dbReference>
<keyword evidence="7 14" id="KW-0175">Coiled coil</keyword>
<dbReference type="GO" id="GO:0005882">
    <property type="term" value="C:intermediate filament"/>
    <property type="evidence" value="ECO:0007669"/>
    <property type="project" value="Ensembl"/>
</dbReference>
<dbReference type="GO" id="GO:0051321">
    <property type="term" value="P:meiotic cell cycle"/>
    <property type="evidence" value="ECO:0007669"/>
    <property type="project" value="UniProtKB-KW"/>
</dbReference>
<dbReference type="GO" id="GO:0005635">
    <property type="term" value="C:nuclear envelope"/>
    <property type="evidence" value="ECO:0007669"/>
    <property type="project" value="Ensembl"/>
</dbReference>
<reference evidence="16" key="2">
    <citation type="submission" date="2025-09" db="UniProtKB">
        <authorList>
            <consortium name="Ensembl"/>
        </authorList>
    </citation>
    <scope>IDENTIFICATION</scope>
</reference>
<evidence type="ECO:0000313" key="17">
    <source>
        <dbReference type="Proteomes" id="UP000694426"/>
    </source>
</evidence>
<evidence type="ECO:0000256" key="1">
    <source>
        <dbReference type="ARBA" id="ARBA00004123"/>
    </source>
</evidence>
<dbReference type="InterPro" id="IPR043597">
    <property type="entry name" value="TPH_dom"/>
</dbReference>
<evidence type="ECO:0000256" key="7">
    <source>
        <dbReference type="ARBA" id="ARBA00023054"/>
    </source>
</evidence>
<keyword evidence="6" id="KW-0282">Flagellum</keyword>
<evidence type="ECO:0000256" key="6">
    <source>
        <dbReference type="ARBA" id="ARBA00022846"/>
    </source>
</evidence>
<dbReference type="GO" id="GO:0036126">
    <property type="term" value="C:sperm flagellum"/>
    <property type="evidence" value="ECO:0007669"/>
    <property type="project" value="Ensembl"/>
</dbReference>
<dbReference type="GO" id="GO:0160111">
    <property type="term" value="C:axonemal A tubule inner sheath"/>
    <property type="evidence" value="ECO:0007669"/>
    <property type="project" value="Ensembl"/>
</dbReference>
<comment type="function">
    <text evidence="13">Microtubule inner protein (MIP) part of the dynein-decorated doublet microtubules (DMTs) in cilia axoneme, which is required for motile cilia beating. May play a role in the control of meiotic division and germ cell differentiation through regulation of pairing and recombination during meiosis. Required for sperm flagella assembly. May play a role in the assembly and function of the outer dynein arm-docking complex (ODA-DC). ODA-DC mediates outer dynein arms (ODA) binding onto the axonemal doublet microtubules.</text>
</comment>
<keyword evidence="8" id="KW-0969">Cilium</keyword>
<dbReference type="Ensembl" id="ENSABRT00000033482.1">
    <property type="protein sequence ID" value="ENSABRP00000023864.1"/>
    <property type="gene ID" value="ENSABRG00000020045.1"/>
</dbReference>
<dbReference type="GO" id="GO:0016607">
    <property type="term" value="C:nuclear speck"/>
    <property type="evidence" value="ECO:0007669"/>
    <property type="project" value="Ensembl"/>
</dbReference>
<evidence type="ECO:0000256" key="8">
    <source>
        <dbReference type="ARBA" id="ARBA00023069"/>
    </source>
</evidence>
<gene>
    <name evidence="16" type="primary">MNS1</name>
</gene>
<reference evidence="16" key="1">
    <citation type="submission" date="2025-08" db="UniProtKB">
        <authorList>
            <consortium name="Ensembl"/>
        </authorList>
    </citation>
    <scope>IDENTIFICATION</scope>
</reference>
<comment type="subcellular location">
    <subcellularLocation>
        <location evidence="2">Cytoplasm</location>
        <location evidence="2">Cytoskeleton</location>
        <location evidence="2">Flagellum axoneme</location>
    </subcellularLocation>
    <subcellularLocation>
        <location evidence="1">Nucleus</location>
    </subcellularLocation>
</comment>
<dbReference type="PANTHER" id="PTHR19265">
    <property type="entry name" value="MEIOSIS-SPECIFIC NUCLEAR STRUCTURAL PROTEIN 1"/>
    <property type="match status" value="1"/>
</dbReference>
<keyword evidence="17" id="KW-1185">Reference proteome</keyword>
<proteinExistence type="inferred from homology"/>
<evidence type="ECO:0000256" key="4">
    <source>
        <dbReference type="ARBA" id="ARBA00014813"/>
    </source>
</evidence>
<evidence type="ECO:0000256" key="14">
    <source>
        <dbReference type="SAM" id="Coils"/>
    </source>
</evidence>
<dbReference type="GO" id="GO:0042802">
    <property type="term" value="F:identical protein binding"/>
    <property type="evidence" value="ECO:0007669"/>
    <property type="project" value="Ensembl"/>
</dbReference>
<evidence type="ECO:0000256" key="11">
    <source>
        <dbReference type="ARBA" id="ARBA00023254"/>
    </source>
</evidence>
<dbReference type="GO" id="GO:0036064">
    <property type="term" value="C:ciliary basal body"/>
    <property type="evidence" value="ECO:0007669"/>
    <property type="project" value="Ensembl"/>
</dbReference>
<keyword evidence="10" id="KW-0539">Nucleus</keyword>
<evidence type="ECO:0000256" key="12">
    <source>
        <dbReference type="ARBA" id="ARBA00023273"/>
    </source>
</evidence>
<organism evidence="16 17">
    <name type="scientific">Anser brachyrhynchus</name>
    <name type="common">Pink-footed goose</name>
    <dbReference type="NCBI Taxonomy" id="132585"/>
    <lineage>
        <taxon>Eukaryota</taxon>
        <taxon>Metazoa</taxon>
        <taxon>Chordata</taxon>
        <taxon>Craniata</taxon>
        <taxon>Vertebrata</taxon>
        <taxon>Euteleostomi</taxon>
        <taxon>Archelosauria</taxon>
        <taxon>Archosauria</taxon>
        <taxon>Dinosauria</taxon>
        <taxon>Saurischia</taxon>
        <taxon>Theropoda</taxon>
        <taxon>Coelurosauria</taxon>
        <taxon>Aves</taxon>
        <taxon>Neognathae</taxon>
        <taxon>Galloanserae</taxon>
        <taxon>Anseriformes</taxon>
        <taxon>Anatidae</taxon>
        <taxon>Anserinae</taxon>
        <taxon>Anser</taxon>
    </lineage>
</organism>
<comment type="similarity">
    <text evidence="3">Belongs to the MNS1 family.</text>
</comment>
<dbReference type="PANTHER" id="PTHR19265:SF0">
    <property type="entry name" value="MEIOSIS-SPECIFIC NUCLEAR STRUCTURAL PROTEIN 1"/>
    <property type="match status" value="1"/>
</dbReference>
<feature type="coiled-coil region" evidence="14">
    <location>
        <begin position="147"/>
        <end position="259"/>
    </location>
</feature>
<keyword evidence="12" id="KW-0966">Cell projection</keyword>
<keyword evidence="9" id="KW-0206">Cytoskeleton</keyword>
<dbReference type="InterPro" id="IPR026504">
    <property type="entry name" value="MNS1"/>
</dbReference>
<dbReference type="Pfam" id="PF13868">
    <property type="entry name" value="TPH"/>
    <property type="match status" value="1"/>
</dbReference>
<evidence type="ECO:0000256" key="2">
    <source>
        <dbReference type="ARBA" id="ARBA00004611"/>
    </source>
</evidence>
<protein>
    <recommendedName>
        <fullName evidence="4">Meiosis-specific nuclear structural protein 1</fullName>
    </recommendedName>
</protein>
<accession>A0A8B9CTM7</accession>
<dbReference type="GO" id="GO:0045724">
    <property type="term" value="P:positive regulation of cilium assembly"/>
    <property type="evidence" value="ECO:0007669"/>
    <property type="project" value="Ensembl"/>
</dbReference>
<feature type="coiled-coil region" evidence="14">
    <location>
        <begin position="3"/>
        <end position="114"/>
    </location>
</feature>
<evidence type="ECO:0000256" key="5">
    <source>
        <dbReference type="ARBA" id="ARBA00022490"/>
    </source>
</evidence>
<dbReference type="Proteomes" id="UP000694426">
    <property type="component" value="Unplaced"/>
</dbReference>
<dbReference type="AlphaFoldDB" id="A0A8B9CTM7"/>
<keyword evidence="11" id="KW-0469">Meiosis</keyword>
<evidence type="ECO:0000256" key="3">
    <source>
        <dbReference type="ARBA" id="ARBA00009158"/>
    </source>
</evidence>
<dbReference type="GO" id="GO:0007288">
    <property type="term" value="P:sperm axoneme assembly"/>
    <property type="evidence" value="ECO:0007669"/>
    <property type="project" value="Ensembl"/>
</dbReference>
<evidence type="ECO:0000256" key="9">
    <source>
        <dbReference type="ARBA" id="ARBA00023212"/>
    </source>
</evidence>
<feature type="domain" description="Trichohyalin-plectin-homology" evidence="15">
    <location>
        <begin position="20"/>
        <end position="329"/>
    </location>
</feature>
<evidence type="ECO:0000259" key="15">
    <source>
        <dbReference type="Pfam" id="PF13868"/>
    </source>
</evidence>
<dbReference type="GO" id="GO:0070986">
    <property type="term" value="P:left/right axis specification"/>
    <property type="evidence" value="ECO:0007669"/>
    <property type="project" value="Ensembl"/>
</dbReference>
<keyword evidence="5" id="KW-0963">Cytoplasm</keyword>